<sequence>MAMATKLLLLGVAVLLLLGPALGAPRELVVSYRTCTEGEGCHVVDQVSFHGSHMRMLPLSRFQNHLQGRVVDMGNGCPRTESPAYAHDGSGHHRGNGSRRRTVGLVRCGTCPLTDMLHEAVRRGVSGVVVVNTKMCGRPTNEFLELAGNLGIPVAFVSEKVTKEILAMRQQVLELRRQREGRTDGLGHFAFVYVSAVDDSQPHFRRVFVRILASAHILLAAAVLLAMAVYFSLACSVGSLRYVPREIAPGIFGPRPEPLDPAIIDRLPLVPVEWDVLLSAGCSDDEARGSSCCPGSEDEESRQESPGLALGPALGPEKQDLLNQLAIIIQNSGAGSYSFTDERMCAICLCRYLPHESLRLLPCKHAFHRKCIDTWLLSKDMTVHCPVCKSSIVDGLRQLEKHGYSRVLDQLHRDPVAEDAHGNELIKPAAALPLYHYRRVSNGVSRAAAAIFNATFGRWRRRRQ</sequence>
<dbReference type="Gene3D" id="3.50.30.30">
    <property type="match status" value="1"/>
</dbReference>
<evidence type="ECO:0000256" key="4">
    <source>
        <dbReference type="ARBA" id="ARBA00022692"/>
    </source>
</evidence>
<dbReference type="Proteomes" id="UP001150907">
    <property type="component" value="Unassembled WGS sequence"/>
</dbReference>
<keyword evidence="5" id="KW-0479">Metal-binding</keyword>
<keyword evidence="8" id="KW-0862">Zinc</keyword>
<dbReference type="PROSITE" id="PS50089">
    <property type="entry name" value="ZF_RING_2"/>
    <property type="match status" value="1"/>
</dbReference>
<evidence type="ECO:0000256" key="12">
    <source>
        <dbReference type="SAM" id="MobiDB-lite"/>
    </source>
</evidence>
<protein>
    <recommendedName>
        <fullName evidence="15">RING-type domain-containing protein</fullName>
    </recommendedName>
</protein>
<name>A0A9W8BHE6_9FUNG</name>
<evidence type="ECO:0000256" key="10">
    <source>
        <dbReference type="ARBA" id="ARBA00023136"/>
    </source>
</evidence>
<dbReference type="AlphaFoldDB" id="A0A9W8BHE6"/>
<evidence type="ECO:0000256" key="13">
    <source>
        <dbReference type="SAM" id="Phobius"/>
    </source>
</evidence>
<evidence type="ECO:0000256" key="1">
    <source>
        <dbReference type="ARBA" id="ARBA00004167"/>
    </source>
</evidence>
<keyword evidence="7" id="KW-0833">Ubl conjugation pathway</keyword>
<dbReference type="SUPFAM" id="SSF57850">
    <property type="entry name" value="RING/U-box"/>
    <property type="match status" value="1"/>
</dbReference>
<dbReference type="Pfam" id="PF13639">
    <property type="entry name" value="zf-RING_2"/>
    <property type="match status" value="1"/>
</dbReference>
<dbReference type="InterPro" id="IPR001841">
    <property type="entry name" value="Znf_RING"/>
</dbReference>
<evidence type="ECO:0000256" key="2">
    <source>
        <dbReference type="ARBA" id="ARBA00004906"/>
    </source>
</evidence>
<comment type="caution">
    <text evidence="16">The sequence shown here is derived from an EMBL/GenBank/DDBJ whole genome shotgun (WGS) entry which is preliminary data.</text>
</comment>
<dbReference type="EMBL" id="JANBQF010000466">
    <property type="protein sequence ID" value="KAJ2000938.1"/>
    <property type="molecule type" value="Genomic_DNA"/>
</dbReference>
<dbReference type="SMART" id="SM00744">
    <property type="entry name" value="RINGv"/>
    <property type="match status" value="1"/>
</dbReference>
<evidence type="ECO:0000256" key="8">
    <source>
        <dbReference type="ARBA" id="ARBA00022833"/>
    </source>
</evidence>
<reference evidence="16" key="1">
    <citation type="submission" date="2022-07" db="EMBL/GenBank/DDBJ databases">
        <title>Phylogenomic reconstructions and comparative analyses of Kickxellomycotina fungi.</title>
        <authorList>
            <person name="Reynolds N.K."/>
            <person name="Stajich J.E."/>
            <person name="Barry K."/>
            <person name="Grigoriev I.V."/>
            <person name="Crous P."/>
            <person name="Smith M.E."/>
        </authorList>
    </citation>
    <scope>NUCLEOTIDE SEQUENCE</scope>
    <source>
        <strain evidence="16">IMI 214461</strain>
    </source>
</reference>
<evidence type="ECO:0000313" key="16">
    <source>
        <dbReference type="EMBL" id="KAJ2000938.1"/>
    </source>
</evidence>
<keyword evidence="4 13" id="KW-0812">Transmembrane</keyword>
<feature type="signal peptide" evidence="14">
    <location>
        <begin position="1"/>
        <end position="23"/>
    </location>
</feature>
<keyword evidence="6 11" id="KW-0863">Zinc-finger</keyword>
<dbReference type="CDD" id="cd16454">
    <property type="entry name" value="RING-H2_PA-TM-RING"/>
    <property type="match status" value="1"/>
</dbReference>
<keyword evidence="3" id="KW-0808">Transferase</keyword>
<keyword evidence="14" id="KW-0732">Signal</keyword>
<gene>
    <name evidence="16" type="ORF">H4R26_004380</name>
</gene>
<dbReference type="InterPro" id="IPR013083">
    <property type="entry name" value="Znf_RING/FYVE/PHD"/>
</dbReference>
<accession>A0A9W8BHE6</accession>
<dbReference type="SMART" id="SM00184">
    <property type="entry name" value="RING"/>
    <property type="match status" value="1"/>
</dbReference>
<evidence type="ECO:0000256" key="6">
    <source>
        <dbReference type="ARBA" id="ARBA00022771"/>
    </source>
</evidence>
<feature type="region of interest" description="Disordered" evidence="12">
    <location>
        <begin position="284"/>
        <end position="310"/>
    </location>
</feature>
<evidence type="ECO:0000313" key="17">
    <source>
        <dbReference type="Proteomes" id="UP001150907"/>
    </source>
</evidence>
<evidence type="ECO:0000256" key="14">
    <source>
        <dbReference type="SAM" id="SignalP"/>
    </source>
</evidence>
<organism evidence="16 17">
    <name type="scientific">Coemansia thaxteri</name>
    <dbReference type="NCBI Taxonomy" id="2663907"/>
    <lineage>
        <taxon>Eukaryota</taxon>
        <taxon>Fungi</taxon>
        <taxon>Fungi incertae sedis</taxon>
        <taxon>Zoopagomycota</taxon>
        <taxon>Kickxellomycotina</taxon>
        <taxon>Kickxellomycetes</taxon>
        <taxon>Kickxellales</taxon>
        <taxon>Kickxellaceae</taxon>
        <taxon>Coemansia</taxon>
    </lineage>
</organism>
<keyword evidence="10 13" id="KW-0472">Membrane</keyword>
<evidence type="ECO:0000259" key="15">
    <source>
        <dbReference type="PROSITE" id="PS50089"/>
    </source>
</evidence>
<dbReference type="PANTHER" id="PTHR45768:SF18">
    <property type="entry name" value="RING-H2 FINGER PROTEIN ATL47-RELATED"/>
    <property type="match status" value="1"/>
</dbReference>
<dbReference type="GO" id="GO:0016740">
    <property type="term" value="F:transferase activity"/>
    <property type="evidence" value="ECO:0007669"/>
    <property type="project" value="UniProtKB-KW"/>
</dbReference>
<feature type="domain" description="RING-type" evidence="15">
    <location>
        <begin position="345"/>
        <end position="389"/>
    </location>
</feature>
<dbReference type="InterPro" id="IPR011016">
    <property type="entry name" value="Znf_RING-CH"/>
</dbReference>
<keyword evidence="9 13" id="KW-1133">Transmembrane helix</keyword>
<evidence type="ECO:0000256" key="3">
    <source>
        <dbReference type="ARBA" id="ARBA00022679"/>
    </source>
</evidence>
<dbReference type="GO" id="GO:0016020">
    <property type="term" value="C:membrane"/>
    <property type="evidence" value="ECO:0007669"/>
    <property type="project" value="UniProtKB-SubCell"/>
</dbReference>
<evidence type="ECO:0000256" key="9">
    <source>
        <dbReference type="ARBA" id="ARBA00022989"/>
    </source>
</evidence>
<dbReference type="Gene3D" id="3.30.40.10">
    <property type="entry name" value="Zinc/RING finger domain, C3HC4 (zinc finger)"/>
    <property type="match status" value="1"/>
</dbReference>
<dbReference type="GO" id="GO:0008270">
    <property type="term" value="F:zinc ion binding"/>
    <property type="evidence" value="ECO:0007669"/>
    <property type="project" value="UniProtKB-KW"/>
</dbReference>
<comment type="pathway">
    <text evidence="2">Protein modification; protein ubiquitination.</text>
</comment>
<keyword evidence="17" id="KW-1185">Reference proteome</keyword>
<evidence type="ECO:0000256" key="11">
    <source>
        <dbReference type="PROSITE-ProRule" id="PRU00175"/>
    </source>
</evidence>
<feature type="chain" id="PRO_5040838735" description="RING-type domain-containing protein" evidence="14">
    <location>
        <begin position="24"/>
        <end position="464"/>
    </location>
</feature>
<proteinExistence type="predicted"/>
<feature type="transmembrane region" description="Helical" evidence="13">
    <location>
        <begin position="207"/>
        <end position="231"/>
    </location>
</feature>
<dbReference type="OrthoDB" id="8062037at2759"/>
<comment type="subcellular location">
    <subcellularLocation>
        <location evidence="1">Membrane</location>
        <topology evidence="1">Single-pass membrane protein</topology>
    </subcellularLocation>
</comment>
<evidence type="ECO:0000256" key="7">
    <source>
        <dbReference type="ARBA" id="ARBA00022786"/>
    </source>
</evidence>
<dbReference type="PANTHER" id="PTHR45768">
    <property type="entry name" value="E3 UBIQUITIN-PROTEIN LIGASE RNF13-LIKE"/>
    <property type="match status" value="1"/>
</dbReference>
<evidence type="ECO:0000256" key="5">
    <source>
        <dbReference type="ARBA" id="ARBA00022723"/>
    </source>
</evidence>